<dbReference type="AlphaFoldDB" id="A0A8C5AWD9"/>
<protein>
    <recommendedName>
        <fullName evidence="2">Galectin</fullName>
    </recommendedName>
</protein>
<evidence type="ECO:0000256" key="3">
    <source>
        <dbReference type="SAM" id="MobiDB-lite"/>
    </source>
</evidence>
<dbReference type="PANTHER" id="PTHR11346:SF97">
    <property type="entry name" value="GALECTIN-1"/>
    <property type="match status" value="1"/>
</dbReference>
<evidence type="ECO:0000313" key="6">
    <source>
        <dbReference type="Proteomes" id="UP000694546"/>
    </source>
</evidence>
<dbReference type="GO" id="GO:0005615">
    <property type="term" value="C:extracellular space"/>
    <property type="evidence" value="ECO:0007669"/>
    <property type="project" value="TreeGrafter"/>
</dbReference>
<evidence type="ECO:0000259" key="4">
    <source>
        <dbReference type="PROSITE" id="PS51304"/>
    </source>
</evidence>
<feature type="domain" description="Galectin" evidence="4">
    <location>
        <begin position="45"/>
        <end position="180"/>
    </location>
</feature>
<sequence length="180" mass="19988">MKKGVNVLVSPGEGGRSRRGSDLRRSRSLVGVRPPWDVPGTAQLTPVVLSSIRGSGGSLVLPCLQLSVPPPPRSPPFEFYISSGDDLALYMDVRFNRYQDMRQVVCNSHQAGRWGAEVHQGGFPFKYNELFKFTITLTCQEFLVLLSDGSEIHFPNRLGATEYKDFSSDKGVLIHSFEIN</sequence>
<keyword evidence="1 2" id="KW-0430">Lectin</keyword>
<dbReference type="InterPro" id="IPR001079">
    <property type="entry name" value="Galectin_CRD"/>
</dbReference>
<reference evidence="5" key="2">
    <citation type="submission" date="2025-09" db="UniProtKB">
        <authorList>
            <consortium name="Ensembl"/>
        </authorList>
    </citation>
    <scope>IDENTIFICATION</scope>
</reference>
<dbReference type="InterPro" id="IPR044156">
    <property type="entry name" value="Galectin-like"/>
</dbReference>
<keyword evidence="6" id="KW-1185">Reference proteome</keyword>
<dbReference type="InterPro" id="IPR013320">
    <property type="entry name" value="ConA-like_dom_sf"/>
</dbReference>
<dbReference type="Gene3D" id="2.60.120.200">
    <property type="match status" value="1"/>
</dbReference>
<dbReference type="GeneTree" id="ENSGT01030000239955"/>
<evidence type="ECO:0000256" key="1">
    <source>
        <dbReference type="ARBA" id="ARBA00022734"/>
    </source>
</evidence>
<dbReference type="Pfam" id="PF00337">
    <property type="entry name" value="Gal-bind_lectin"/>
    <property type="match status" value="1"/>
</dbReference>
<dbReference type="SMART" id="SM00908">
    <property type="entry name" value="Gal-bind_lectin"/>
    <property type="match status" value="1"/>
</dbReference>
<feature type="compositionally biased region" description="Basic and acidic residues" evidence="3">
    <location>
        <begin position="15"/>
        <end position="25"/>
    </location>
</feature>
<reference evidence="5" key="1">
    <citation type="submission" date="2025-08" db="UniProtKB">
        <authorList>
            <consortium name="Ensembl"/>
        </authorList>
    </citation>
    <scope>IDENTIFICATION</scope>
</reference>
<evidence type="ECO:0000256" key="2">
    <source>
        <dbReference type="RuleBase" id="RU102079"/>
    </source>
</evidence>
<organism evidence="5 6">
    <name type="scientific">Gadus morhua</name>
    <name type="common">Atlantic cod</name>
    <dbReference type="NCBI Taxonomy" id="8049"/>
    <lineage>
        <taxon>Eukaryota</taxon>
        <taxon>Metazoa</taxon>
        <taxon>Chordata</taxon>
        <taxon>Craniata</taxon>
        <taxon>Vertebrata</taxon>
        <taxon>Euteleostomi</taxon>
        <taxon>Actinopterygii</taxon>
        <taxon>Neopterygii</taxon>
        <taxon>Teleostei</taxon>
        <taxon>Neoteleostei</taxon>
        <taxon>Acanthomorphata</taxon>
        <taxon>Zeiogadaria</taxon>
        <taxon>Gadariae</taxon>
        <taxon>Gadiformes</taxon>
        <taxon>Gadoidei</taxon>
        <taxon>Gadidae</taxon>
        <taxon>Gadus</taxon>
    </lineage>
</organism>
<accession>A0A8C5AWD9</accession>
<dbReference type="Proteomes" id="UP000694546">
    <property type="component" value="Chromosome 6"/>
</dbReference>
<dbReference type="Ensembl" id="ENSGMOT00000052799.1">
    <property type="protein sequence ID" value="ENSGMOP00000037716.1"/>
    <property type="gene ID" value="ENSGMOG00000016590.2"/>
</dbReference>
<dbReference type="GO" id="GO:0016936">
    <property type="term" value="F:galactoside binding"/>
    <property type="evidence" value="ECO:0007669"/>
    <property type="project" value="TreeGrafter"/>
</dbReference>
<evidence type="ECO:0000313" key="5">
    <source>
        <dbReference type="Ensembl" id="ENSGMOP00000037716.1"/>
    </source>
</evidence>
<dbReference type="GO" id="GO:0030246">
    <property type="term" value="F:carbohydrate binding"/>
    <property type="evidence" value="ECO:0007669"/>
    <property type="project" value="UniProtKB-UniRule"/>
</dbReference>
<name>A0A8C5AWD9_GADMO</name>
<dbReference type="CDD" id="cd00070">
    <property type="entry name" value="GLECT"/>
    <property type="match status" value="1"/>
</dbReference>
<dbReference type="SUPFAM" id="SSF49899">
    <property type="entry name" value="Concanavalin A-like lectins/glucanases"/>
    <property type="match status" value="1"/>
</dbReference>
<dbReference type="SMART" id="SM00276">
    <property type="entry name" value="GLECT"/>
    <property type="match status" value="1"/>
</dbReference>
<feature type="region of interest" description="Disordered" evidence="3">
    <location>
        <begin position="1"/>
        <end position="27"/>
    </location>
</feature>
<dbReference type="GO" id="GO:0043236">
    <property type="term" value="F:laminin binding"/>
    <property type="evidence" value="ECO:0007669"/>
    <property type="project" value="TreeGrafter"/>
</dbReference>
<dbReference type="PROSITE" id="PS51304">
    <property type="entry name" value="GALECTIN"/>
    <property type="match status" value="1"/>
</dbReference>
<proteinExistence type="predicted"/>
<dbReference type="PANTHER" id="PTHR11346">
    <property type="entry name" value="GALECTIN"/>
    <property type="match status" value="1"/>
</dbReference>